<dbReference type="CDD" id="cd18186">
    <property type="entry name" value="BTB_POZ_ZBTB_KLHL-like"/>
    <property type="match status" value="1"/>
</dbReference>
<feature type="domain" description="BTB" evidence="2">
    <location>
        <begin position="23"/>
        <end position="88"/>
    </location>
</feature>
<dbReference type="OrthoDB" id="3357985at2759"/>
<dbReference type="Gene3D" id="3.30.710.10">
    <property type="entry name" value="Potassium Channel Kv1.1, Chain A"/>
    <property type="match status" value="1"/>
</dbReference>
<feature type="compositionally biased region" description="Polar residues" evidence="1">
    <location>
        <begin position="1"/>
        <end position="15"/>
    </location>
</feature>
<dbReference type="InterPro" id="IPR011333">
    <property type="entry name" value="SKP1/BTB/POZ_sf"/>
</dbReference>
<proteinExistence type="predicted"/>
<dbReference type="InterPro" id="IPR000210">
    <property type="entry name" value="BTB/POZ_dom"/>
</dbReference>
<evidence type="ECO:0000256" key="1">
    <source>
        <dbReference type="SAM" id="MobiDB-lite"/>
    </source>
</evidence>
<keyword evidence="4" id="KW-1185">Reference proteome</keyword>
<dbReference type="Proteomes" id="UP000027456">
    <property type="component" value="Unassembled WGS sequence"/>
</dbReference>
<name>A0A074S0H5_9AGAM</name>
<dbReference type="SUPFAM" id="SSF54695">
    <property type="entry name" value="POZ domain"/>
    <property type="match status" value="1"/>
</dbReference>
<evidence type="ECO:0000313" key="3">
    <source>
        <dbReference type="EMBL" id="KEP51075.1"/>
    </source>
</evidence>
<dbReference type="EMBL" id="AZST01000196">
    <property type="protein sequence ID" value="KEP51075.1"/>
    <property type="molecule type" value="Genomic_DNA"/>
</dbReference>
<evidence type="ECO:0000313" key="4">
    <source>
        <dbReference type="Proteomes" id="UP000027456"/>
    </source>
</evidence>
<sequence>MSSVTSNEAQESGNTLFRPPPGGDLTLKSSDGDKFQVHTVLLGLSSSIFREMFANGRSADEPVDVGEKSEALSALLRCVYPNEMPTFNSLREFKIALEAAQKYDMPGVIRALDQQLCLGLKNDTDSERFDPIMACHLASLYTLRETGRVAARMVTIDKTDLRTPSKLVDLAAKFPSSSKIIGLVGVQGARTKILSKILFSFHAYPMRWKVSNKPRHYIMCDGCREFLEDRGLKNSPPAWLVCWASHAYLQLLSNSPDQVPELFDVRVLARLEGQFPTSVCDDCVSEIESDATLRTKFREWGDGIQEVLKRDLEGLERLYDL</sequence>
<comment type="caution">
    <text evidence="3">The sequence shown here is derived from an EMBL/GenBank/DDBJ whole genome shotgun (WGS) entry which is preliminary data.</text>
</comment>
<evidence type="ECO:0000259" key="2">
    <source>
        <dbReference type="PROSITE" id="PS50097"/>
    </source>
</evidence>
<dbReference type="SMART" id="SM00225">
    <property type="entry name" value="BTB"/>
    <property type="match status" value="1"/>
</dbReference>
<accession>A0A074S0H5</accession>
<dbReference type="STRING" id="1423351.A0A074S0H5"/>
<feature type="region of interest" description="Disordered" evidence="1">
    <location>
        <begin position="1"/>
        <end position="25"/>
    </location>
</feature>
<gene>
    <name evidence="3" type="ORF">V565_068240</name>
</gene>
<protein>
    <submittedName>
        <fullName evidence="3">BTB/POZ domain protein</fullName>
    </submittedName>
</protein>
<reference evidence="3 4" key="1">
    <citation type="submission" date="2013-12" db="EMBL/GenBank/DDBJ databases">
        <authorList>
            <person name="Cubeta M."/>
            <person name="Pakala S."/>
            <person name="Fedorova N."/>
            <person name="Thomas E."/>
            <person name="Dean R."/>
            <person name="Jabaji S."/>
            <person name="Neate S."/>
            <person name="Toda T."/>
            <person name="Tavantzis S."/>
            <person name="Vilgalys R."/>
            <person name="Bharathan N."/>
            <person name="Pakala S."/>
            <person name="Losada L.S."/>
            <person name="Zafar N."/>
            <person name="Nierman W."/>
        </authorList>
    </citation>
    <scope>NUCLEOTIDE SEQUENCE [LARGE SCALE GENOMIC DNA]</scope>
    <source>
        <strain evidence="3 4">123E</strain>
    </source>
</reference>
<dbReference type="PROSITE" id="PS50097">
    <property type="entry name" value="BTB"/>
    <property type="match status" value="1"/>
</dbReference>
<dbReference type="HOGENOM" id="CLU_069440_1_0_1"/>
<dbReference type="Pfam" id="PF00651">
    <property type="entry name" value="BTB"/>
    <property type="match status" value="1"/>
</dbReference>
<organism evidence="3 4">
    <name type="scientific">Rhizoctonia solani 123E</name>
    <dbReference type="NCBI Taxonomy" id="1423351"/>
    <lineage>
        <taxon>Eukaryota</taxon>
        <taxon>Fungi</taxon>
        <taxon>Dikarya</taxon>
        <taxon>Basidiomycota</taxon>
        <taxon>Agaricomycotina</taxon>
        <taxon>Agaricomycetes</taxon>
        <taxon>Cantharellales</taxon>
        <taxon>Ceratobasidiaceae</taxon>
        <taxon>Rhizoctonia</taxon>
    </lineage>
</organism>
<dbReference type="AlphaFoldDB" id="A0A074S0H5"/>